<keyword evidence="11" id="KW-0411">Iron-sulfur</keyword>
<evidence type="ECO:0000259" key="14">
    <source>
        <dbReference type="PROSITE" id="PS51384"/>
    </source>
</evidence>
<proteinExistence type="predicted"/>
<dbReference type="Pfam" id="PF00175">
    <property type="entry name" value="NAD_binding_1"/>
    <property type="match status" value="1"/>
</dbReference>
<evidence type="ECO:0000256" key="12">
    <source>
        <dbReference type="ARBA" id="ARBA00023136"/>
    </source>
</evidence>
<evidence type="ECO:0000256" key="5">
    <source>
        <dbReference type="ARBA" id="ARBA00022714"/>
    </source>
</evidence>
<keyword evidence="12 13" id="KW-0472">Membrane</keyword>
<dbReference type="RefSeq" id="WP_156205034.1">
    <property type="nucleotide sequence ID" value="NZ_WHPN01000054.1"/>
</dbReference>
<dbReference type="SFLD" id="SFLDS00052">
    <property type="entry name" value="Ferric_Reductase_Domain"/>
    <property type="match status" value="1"/>
</dbReference>
<evidence type="ECO:0000256" key="3">
    <source>
        <dbReference type="ARBA" id="ARBA00022630"/>
    </source>
</evidence>
<dbReference type="Proteomes" id="UP000621266">
    <property type="component" value="Unassembled WGS sequence"/>
</dbReference>
<dbReference type="SFLD" id="SFLDG01168">
    <property type="entry name" value="Ferric_reductase_subgroup_(FRE"/>
    <property type="match status" value="1"/>
</dbReference>
<keyword evidence="8 13" id="KW-1133">Transmembrane helix</keyword>
<feature type="transmembrane region" description="Helical" evidence="13">
    <location>
        <begin position="57"/>
        <end position="81"/>
    </location>
</feature>
<dbReference type="InterPro" id="IPR050415">
    <property type="entry name" value="MRET"/>
</dbReference>
<dbReference type="PRINTS" id="PR00409">
    <property type="entry name" value="PHDIOXRDTASE"/>
</dbReference>
<evidence type="ECO:0000313" key="15">
    <source>
        <dbReference type="EMBL" id="KAF4410612.1"/>
    </source>
</evidence>
<gene>
    <name evidence="15" type="ORF">GCU69_02855</name>
</gene>
<dbReference type="CDD" id="cd06198">
    <property type="entry name" value="FNR_like_3"/>
    <property type="match status" value="1"/>
</dbReference>
<evidence type="ECO:0000256" key="6">
    <source>
        <dbReference type="ARBA" id="ARBA00022723"/>
    </source>
</evidence>
<comment type="cofactor">
    <cofactor evidence="1">
        <name>FAD</name>
        <dbReference type="ChEBI" id="CHEBI:57692"/>
    </cofactor>
</comment>
<dbReference type="Gene3D" id="3.40.50.80">
    <property type="entry name" value="Nucleotide-binding domain of ferredoxin-NADP reductase (FNR) module"/>
    <property type="match status" value="1"/>
</dbReference>
<reference evidence="15 16" key="1">
    <citation type="submission" date="2019-10" db="EMBL/GenBank/DDBJ databases">
        <title>Streptomyces tenebrisbrunneis sp.nov., an endogenous actinomycete isolated from of Lycium ruthenicum.</title>
        <authorList>
            <person name="Ma L."/>
        </authorList>
    </citation>
    <scope>NUCLEOTIDE SEQUENCE [LARGE SCALE GENOMIC DNA]</scope>
    <source>
        <strain evidence="15 16">TRM 66187</strain>
    </source>
</reference>
<dbReference type="InterPro" id="IPR001433">
    <property type="entry name" value="OxRdtase_FAD/NAD-bd"/>
</dbReference>
<dbReference type="PROSITE" id="PS51384">
    <property type="entry name" value="FAD_FR"/>
    <property type="match status" value="1"/>
</dbReference>
<dbReference type="InterPro" id="IPR017938">
    <property type="entry name" value="Riboflavin_synthase-like_b-brl"/>
</dbReference>
<dbReference type="InterPro" id="IPR013112">
    <property type="entry name" value="FAD-bd_8"/>
</dbReference>
<feature type="domain" description="FAD-binding FR-type" evidence="14">
    <location>
        <begin position="231"/>
        <end position="331"/>
    </location>
</feature>
<dbReference type="SUPFAM" id="SSF52343">
    <property type="entry name" value="Ferredoxin reductase-like, C-terminal NADP-linked domain"/>
    <property type="match status" value="1"/>
</dbReference>
<evidence type="ECO:0000256" key="1">
    <source>
        <dbReference type="ARBA" id="ARBA00001974"/>
    </source>
</evidence>
<feature type="transmembrane region" description="Helical" evidence="13">
    <location>
        <begin position="26"/>
        <end position="45"/>
    </location>
</feature>
<feature type="transmembrane region" description="Helical" evidence="13">
    <location>
        <begin position="102"/>
        <end position="122"/>
    </location>
</feature>
<dbReference type="Pfam" id="PF08022">
    <property type="entry name" value="FAD_binding_8"/>
    <property type="match status" value="1"/>
</dbReference>
<dbReference type="InterPro" id="IPR017927">
    <property type="entry name" value="FAD-bd_FR_type"/>
</dbReference>
<comment type="caution">
    <text evidence="15">The sequence shown here is derived from an EMBL/GenBank/DDBJ whole genome shotgun (WGS) entry which is preliminary data.</text>
</comment>
<evidence type="ECO:0000256" key="2">
    <source>
        <dbReference type="ARBA" id="ARBA00004141"/>
    </source>
</evidence>
<evidence type="ECO:0000256" key="13">
    <source>
        <dbReference type="SAM" id="Phobius"/>
    </source>
</evidence>
<dbReference type="InterPro" id="IPR013130">
    <property type="entry name" value="Fe3_Rdtase_TM_dom"/>
</dbReference>
<keyword evidence="5" id="KW-0001">2Fe-2S</keyword>
<keyword evidence="4 13" id="KW-0812">Transmembrane</keyword>
<dbReference type="PANTHER" id="PTHR47354">
    <property type="entry name" value="NADH OXIDOREDUCTASE HCR"/>
    <property type="match status" value="1"/>
</dbReference>
<feature type="transmembrane region" description="Helical" evidence="13">
    <location>
        <begin position="209"/>
        <end position="226"/>
    </location>
</feature>
<dbReference type="EMBL" id="WHPN01000054">
    <property type="protein sequence ID" value="KAF4410612.1"/>
    <property type="molecule type" value="Genomic_DNA"/>
</dbReference>
<keyword evidence="16" id="KW-1185">Reference proteome</keyword>
<keyword evidence="10" id="KW-0408">Iron</keyword>
<dbReference type="InterPro" id="IPR039261">
    <property type="entry name" value="FNR_nucleotide-bd"/>
</dbReference>
<evidence type="ECO:0000256" key="9">
    <source>
        <dbReference type="ARBA" id="ARBA00023002"/>
    </source>
</evidence>
<dbReference type="Pfam" id="PF01794">
    <property type="entry name" value="Ferric_reduct"/>
    <property type="match status" value="1"/>
</dbReference>
<keyword evidence="9" id="KW-0560">Oxidoreductase</keyword>
<keyword evidence="7" id="KW-0274">FAD</keyword>
<name>A0ABQ7FPH0_9ACTN</name>
<organism evidence="15 16">
    <name type="scientific">Streptomyces lycii</name>
    <dbReference type="NCBI Taxonomy" id="2654337"/>
    <lineage>
        <taxon>Bacteria</taxon>
        <taxon>Bacillati</taxon>
        <taxon>Actinomycetota</taxon>
        <taxon>Actinomycetes</taxon>
        <taxon>Kitasatosporales</taxon>
        <taxon>Streptomycetaceae</taxon>
        <taxon>Streptomyces</taxon>
    </lineage>
</organism>
<accession>A0ABQ7FPH0</accession>
<dbReference type="Gene3D" id="2.40.30.10">
    <property type="entry name" value="Translation factors"/>
    <property type="match status" value="1"/>
</dbReference>
<keyword evidence="3" id="KW-0285">Flavoprotein</keyword>
<protein>
    <submittedName>
        <fullName evidence="15">Ferredoxin reductase family protein</fullName>
    </submittedName>
</protein>
<evidence type="ECO:0000256" key="7">
    <source>
        <dbReference type="ARBA" id="ARBA00022827"/>
    </source>
</evidence>
<dbReference type="PANTHER" id="PTHR47354:SF8">
    <property type="entry name" value="1,2-PHENYLACETYL-COA EPOXIDASE, SUBUNIT E"/>
    <property type="match status" value="1"/>
</dbReference>
<evidence type="ECO:0000256" key="10">
    <source>
        <dbReference type="ARBA" id="ARBA00023004"/>
    </source>
</evidence>
<dbReference type="SUPFAM" id="SSF63380">
    <property type="entry name" value="Riboflavin synthase domain-like"/>
    <property type="match status" value="1"/>
</dbReference>
<keyword evidence="6" id="KW-0479">Metal-binding</keyword>
<comment type="subcellular location">
    <subcellularLocation>
        <location evidence="2">Membrane</location>
        <topology evidence="2">Multi-pass membrane protein</topology>
    </subcellularLocation>
</comment>
<evidence type="ECO:0000256" key="4">
    <source>
        <dbReference type="ARBA" id="ARBA00022692"/>
    </source>
</evidence>
<evidence type="ECO:0000313" key="16">
    <source>
        <dbReference type="Proteomes" id="UP000621266"/>
    </source>
</evidence>
<feature type="transmembrane region" description="Helical" evidence="13">
    <location>
        <begin position="172"/>
        <end position="189"/>
    </location>
</feature>
<evidence type="ECO:0000256" key="8">
    <source>
        <dbReference type="ARBA" id="ARBA00022989"/>
    </source>
</evidence>
<sequence>MTTIQEGGRAARRRAEFRMRPRRSPATPLLAVLWAGAAAVLGLWWHTTPSVTATAEWITGAGRITGLLAGYATAVVIALMARVPSLERQIGSDRVARWHAMAGRYTVSLILAHAALILWGYAEQSGTPLLDQALTVVLDYPDMLKATIATGLFLLIAAVSASGVRRRTRYEVWYYLHLLTYAAVFLGFWHQLSTGAEFAAEPAARTAWYAMYGTVTALLVWYRFAVPVRLNLRHRLRVVGTREEAPGVTSVIMEGRRLDRLDAEAGQFFRWRFMAPKLRWASHPYSLSAPPREGRLRITVKAAGDHSSALARLEPGTRVWAEGPYGALTAARRQRVRGDRRGHSTKVLLLAGGAGITPLRTLFETIPARPGDLTLIYRARRQEDLALWSELESIARRRRARLLSAVNGPGGARPEITAERLCRILPDIARHDVYLCGPAGLAEEFRTTLREAGVPARRIHHESFEL</sequence>
<evidence type="ECO:0000256" key="11">
    <source>
        <dbReference type="ARBA" id="ARBA00023014"/>
    </source>
</evidence>
<feature type="transmembrane region" description="Helical" evidence="13">
    <location>
        <begin position="142"/>
        <end position="160"/>
    </location>
</feature>